<dbReference type="Pfam" id="PF13585">
    <property type="entry name" value="CHU_C"/>
    <property type="match status" value="1"/>
</dbReference>
<dbReference type="Gene3D" id="2.60.40.4070">
    <property type="match status" value="1"/>
</dbReference>
<protein>
    <submittedName>
        <fullName evidence="1">Gliding motility-associated C-terminal domain-containing protein</fullName>
    </submittedName>
</protein>
<dbReference type="EMBL" id="CP051677">
    <property type="protein sequence ID" value="QJD80914.1"/>
    <property type="molecule type" value="Genomic_DNA"/>
</dbReference>
<dbReference type="RefSeq" id="WP_169552933.1">
    <property type="nucleotide sequence ID" value="NZ_CP051677.1"/>
</dbReference>
<dbReference type="KEGG" id="srho:HH216_22690"/>
<keyword evidence="2" id="KW-1185">Reference proteome</keyword>
<dbReference type="NCBIfam" id="TIGR04131">
    <property type="entry name" value="Bac_Flav_CTERM"/>
    <property type="match status" value="1"/>
</dbReference>
<name>A0A7L5DR06_9BACT</name>
<reference evidence="1 2" key="1">
    <citation type="submission" date="2020-04" db="EMBL/GenBank/DDBJ databases">
        <title>Genome sequencing of novel species.</title>
        <authorList>
            <person name="Heo J."/>
            <person name="Kim S.-J."/>
            <person name="Kim J.-S."/>
            <person name="Hong S.-B."/>
            <person name="Kwon S.-W."/>
        </authorList>
    </citation>
    <scope>NUCLEOTIDE SEQUENCE [LARGE SCALE GENOMIC DNA]</scope>
    <source>
        <strain evidence="1 2">CJU-R4</strain>
    </source>
</reference>
<gene>
    <name evidence="1" type="ORF">HH216_22690</name>
</gene>
<dbReference type="Proteomes" id="UP000501128">
    <property type="component" value="Chromosome"/>
</dbReference>
<proteinExistence type="predicted"/>
<dbReference type="AlphaFoldDB" id="A0A7L5DR06"/>
<dbReference type="InterPro" id="IPR026341">
    <property type="entry name" value="T9SS_type_B"/>
</dbReference>
<dbReference type="InterPro" id="IPR013783">
    <property type="entry name" value="Ig-like_fold"/>
</dbReference>
<accession>A0A7L5DR06</accession>
<dbReference type="Gene3D" id="2.60.40.10">
    <property type="entry name" value="Immunoglobulins"/>
    <property type="match status" value="3"/>
</dbReference>
<evidence type="ECO:0000313" key="2">
    <source>
        <dbReference type="Proteomes" id="UP000501128"/>
    </source>
</evidence>
<evidence type="ECO:0000313" key="1">
    <source>
        <dbReference type="EMBL" id="QJD80914.1"/>
    </source>
</evidence>
<organism evidence="1 2">
    <name type="scientific">Spirosoma rhododendri</name>
    <dbReference type="NCBI Taxonomy" id="2728024"/>
    <lineage>
        <taxon>Bacteria</taxon>
        <taxon>Pseudomonadati</taxon>
        <taxon>Bacteroidota</taxon>
        <taxon>Cytophagia</taxon>
        <taxon>Cytophagales</taxon>
        <taxon>Cytophagaceae</taxon>
        <taxon>Spirosoma</taxon>
    </lineage>
</organism>
<sequence>MRLLCTYVLTVLFIGFILLPNESRATHVRAGEITTRRLSATSLTYEITLTAYFDEQRGREAAATTTEVDFCFGDNSTEKVSRLAPIRFLNGRTSSINIYRTTHTFPGPGTYTISTFIVNRNNLTINLPPPDQSLNISFSVSTTILIAPNLGLNSTPVLLNPPLDSARVGQRFCHNPAAYDVDGDSLAYRLSRPRESLGGCRSRFIPVYQDPTVYSTTSESGGTPSFTIDARTGQLCWDAPNRAGQFNFAFIVEEWRNGVLIGEVTRDMQIVVVDQPNKRPLIAGASLCVEAGTLIQQPITATDPDGQRVNITAFGGPLNLTADGLPLPAGLSISPEYARLINGGIPLAQPGTATFYWQTNCNQVRNQPYDITLKVNDVVPRGTVSLVSFATLSVRVIAPAVRNITGRASALAGGRSIQINWSAYGCGRIVDAGLGPDTTKLIVYRREGSCSPFNPQQCVTGPPAGLGFVEVGRVPYAATSFTDTTALRRGVTYSYIIVARNPGDVNNGGLGLPSQQVCLELPRLTPVLTQVTVDSTNETRGRITLRWARPLDLKAGDLGAPYEYRIQRATGLTGTNFVTIGTVNTNLDRNVIDTVYVDQGSSTSALNTTANAYRYQIEFFYTDPTTRQLTSLGLADAASSVRLSTNPANRQVVLSWQTNTPWSNDNLTHTILRSRSGPNGPFNIIAEVPVQGPNTYTFTDTGNDLVARDGNTSRVLTADSSYCYRVITRGRYTDARLAVFGTLENYSQISCAMPTDTTKPCPVSLGLDSLNCASLTPESQCGQTSFTNKLRWRQTSGINCDVNVVSYKIYYGRYSQDTPALLTSVNAPTITFEHSSLTTVAGCYYVTAVNARGQESVPSNKVCNDACPYFALPNVFTPNGDGKNDTFQPLRCARAVESVSFVVFNRYGTKVYETTTATLNWDGRASDGTELPSGLYYYQATVRYAVLDRNAAPQVLKGYVQILRDNVSMR</sequence>